<name>A0A7Z0CN04_9ACTN</name>
<comment type="caution">
    <text evidence="1">The sequence shown here is derived from an EMBL/GenBank/DDBJ whole genome shotgun (WGS) entry which is preliminary data.</text>
</comment>
<evidence type="ECO:0000313" key="2">
    <source>
        <dbReference type="Proteomes" id="UP000562045"/>
    </source>
</evidence>
<evidence type="ECO:0000313" key="1">
    <source>
        <dbReference type="EMBL" id="NYI44400.1"/>
    </source>
</evidence>
<gene>
    <name evidence="1" type="ORF">BJ993_001480</name>
</gene>
<dbReference type="AlphaFoldDB" id="A0A7Z0CN04"/>
<accession>A0A7Z0CN04</accession>
<dbReference type="RefSeq" id="WP_179648267.1">
    <property type="nucleotide sequence ID" value="NZ_JACBZM010000001.1"/>
</dbReference>
<organism evidence="1 2">
    <name type="scientific">Nocardioides aromaticivorans</name>
    <dbReference type="NCBI Taxonomy" id="200618"/>
    <lineage>
        <taxon>Bacteria</taxon>
        <taxon>Bacillati</taxon>
        <taxon>Actinomycetota</taxon>
        <taxon>Actinomycetes</taxon>
        <taxon>Propionibacteriales</taxon>
        <taxon>Nocardioidaceae</taxon>
        <taxon>Nocardioides</taxon>
    </lineage>
</organism>
<dbReference type="Proteomes" id="UP000562045">
    <property type="component" value="Unassembled WGS sequence"/>
</dbReference>
<sequence>MPTTSRRFAGLSPLVVVLAVLGMLAVGTGGAVAGALITGAQIKNGTVTGVDIKDNSLTSTDVLDETRVWGKVSTATGPFTSSTWTPVVSRSLTVSKAGFLQVTGDLYAEDLNGTAGLGSLFYSIKIDGKVINLGNYRRLQYASENSENHGANGSATVTVPVAKGTHTVALVVRETSTGSYLYGGSINAAYAPVGSGPVTYLAPRTVPRSTNH</sequence>
<dbReference type="EMBL" id="JACBZM010000001">
    <property type="protein sequence ID" value="NYI44400.1"/>
    <property type="molecule type" value="Genomic_DNA"/>
</dbReference>
<reference evidence="1 2" key="1">
    <citation type="submission" date="2020-07" db="EMBL/GenBank/DDBJ databases">
        <title>Sequencing the genomes of 1000 actinobacteria strains.</title>
        <authorList>
            <person name="Klenk H.-P."/>
        </authorList>
    </citation>
    <scope>NUCLEOTIDE SEQUENCE [LARGE SCALE GENOMIC DNA]</scope>
    <source>
        <strain evidence="1 2">DSM 15131</strain>
    </source>
</reference>
<protein>
    <submittedName>
        <fullName evidence="1">Uncharacterized protein</fullName>
    </submittedName>
</protein>
<proteinExistence type="predicted"/>